<dbReference type="SUPFAM" id="SSF53448">
    <property type="entry name" value="Nucleotide-diphospho-sugar transferases"/>
    <property type="match status" value="1"/>
</dbReference>
<dbReference type="RefSeq" id="WP_127050878.1">
    <property type="nucleotide sequence ID" value="NZ_RZGZ01000004.1"/>
</dbReference>
<comment type="caution">
    <text evidence="3">The sequence shown here is derived from an EMBL/GenBank/DDBJ whole genome shotgun (WGS) entry which is preliminary data.</text>
</comment>
<dbReference type="Pfam" id="PF13524">
    <property type="entry name" value="Glyco_trans_1_2"/>
    <property type="match status" value="1"/>
</dbReference>
<protein>
    <submittedName>
        <fullName evidence="3">Glycosyltransferase</fullName>
    </submittedName>
</protein>
<accession>A0A433JNN1</accession>
<keyword evidence="3" id="KW-0808">Transferase</keyword>
<dbReference type="Gene3D" id="3.90.550.10">
    <property type="entry name" value="Spore Coat Polysaccharide Biosynthesis Protein SpsA, Chain A"/>
    <property type="match status" value="1"/>
</dbReference>
<evidence type="ECO:0000259" key="2">
    <source>
        <dbReference type="Pfam" id="PF13524"/>
    </source>
</evidence>
<dbReference type="InterPro" id="IPR055259">
    <property type="entry name" value="YkvP/CgeB_Glyco_trans-like"/>
</dbReference>
<feature type="domain" description="Spore protein YkvP/CgeB glycosyl transferase-like" evidence="2">
    <location>
        <begin position="707"/>
        <end position="853"/>
    </location>
</feature>
<evidence type="ECO:0000313" key="3">
    <source>
        <dbReference type="EMBL" id="RUQ98023.1"/>
    </source>
</evidence>
<name>A0A433JNN1_9MICO</name>
<reference evidence="3 4" key="1">
    <citation type="submission" date="2018-12" db="EMBL/GenBank/DDBJ databases">
        <authorList>
            <person name="Li F."/>
        </authorList>
    </citation>
    <scope>NUCLEOTIDE SEQUENCE [LARGE SCALE GENOMIC DNA]</scope>
    <source>
        <strain evidence="3 4">EGI 6500705</strain>
    </source>
</reference>
<evidence type="ECO:0000313" key="4">
    <source>
        <dbReference type="Proteomes" id="UP000274909"/>
    </source>
</evidence>
<dbReference type="GO" id="GO:0016740">
    <property type="term" value="F:transferase activity"/>
    <property type="evidence" value="ECO:0007669"/>
    <property type="project" value="UniProtKB-KW"/>
</dbReference>
<dbReference type="OrthoDB" id="5165900at2"/>
<feature type="domain" description="Glycosyltransferase 2-like" evidence="1">
    <location>
        <begin position="268"/>
        <end position="382"/>
    </location>
</feature>
<dbReference type="PANTHER" id="PTHR43179:SF7">
    <property type="entry name" value="RHAMNOSYLTRANSFERASE WBBL"/>
    <property type="match status" value="1"/>
</dbReference>
<dbReference type="AlphaFoldDB" id="A0A433JNN1"/>
<gene>
    <name evidence="3" type="ORF">ELQ94_13375</name>
</gene>
<evidence type="ECO:0000259" key="1">
    <source>
        <dbReference type="Pfam" id="PF00535"/>
    </source>
</evidence>
<keyword evidence="4" id="KW-1185">Reference proteome</keyword>
<dbReference type="EMBL" id="RZGZ01000004">
    <property type="protein sequence ID" value="RUQ98023.1"/>
    <property type="molecule type" value="Genomic_DNA"/>
</dbReference>
<organism evidence="3 4">
    <name type="scientific">Labedella endophytica</name>
    <dbReference type="NCBI Taxonomy" id="1523160"/>
    <lineage>
        <taxon>Bacteria</taxon>
        <taxon>Bacillati</taxon>
        <taxon>Actinomycetota</taxon>
        <taxon>Actinomycetes</taxon>
        <taxon>Micrococcales</taxon>
        <taxon>Microbacteriaceae</taxon>
        <taxon>Labedella</taxon>
    </lineage>
</organism>
<sequence>MTTSTGHRGFDAAYYRPQARLARSSDRAALKHYLATGWELGYSPHPAVDHLEVATDREASARARAAVEARTADWTEEPGSERPSAFYDEAAIRAERLDAAGLFDLEFYAASLPGVFLSREAALWHYMITPADEAPSPHPLFESDWFIRKARLKGHQPRGLENLVRVKHKLHSPGPHFDPVVWVEAHPEAMTHPAGPLVHYLSTADADTLTVPVEGVEPTTLGSLRDRLIARARGEQSHVDFLDDIESPAWSVDWDAIAGRSRVDDRVSIVIPTYEDWAMTARAIRSIIAFTPDHDIEIIVVDNGSHRVVSSLLTAMFHDEDRVVLYRVPTNANFANGSNIGFALSTGATTLFLNNDTEATAGWLEPLLARLRQPGVLGVQPLLLYPSGAIQAAGTAFSGLHTLPYHVLAGFPRQDAVASEGVEFRAITAACIAMRADDVQTLRGFDPVYVNGMEDVDLCLRAARDLGGSFRVATSSVVYHYESQSPGRFTGSWANRKIFLDRWAEEIRGADEEPYVRAGFEMSGHENISPEKGGLIRPIRPIVRRPARLVDSGPAAGLPSLRWAIKIASTGTTRGDLWGDTFFADDLAAALRVLGQEVVIDRSGAHARPGSDHIDDVVLNLRGQMPVAPQPGATNLLWIISHPEDVTDEELLAPYDVVYAASAPWAKATTMRIGREVKPLLQATNSDRFHPDVANGAEKHGIVFVGRTRRIFRPIVRDALAVGADVEIYGDGWEEFIDPSYVRAEHLDNSELPAMYAGARIVLNDHWDDMAALGFLSNRLFDAAATGALILSDHVGGLVETFGGLARTYKRADQLRKILVEGDDAWPDPEERRRLAQVIADEHSFRTRAVQLLSAVLDAREVPHRLKALLVRH</sequence>
<proteinExistence type="predicted"/>
<dbReference type="InterPro" id="IPR001173">
    <property type="entry name" value="Glyco_trans_2-like"/>
</dbReference>
<dbReference type="InterPro" id="IPR029044">
    <property type="entry name" value="Nucleotide-diphossugar_trans"/>
</dbReference>
<dbReference type="Pfam" id="PF00535">
    <property type="entry name" value="Glycos_transf_2"/>
    <property type="match status" value="1"/>
</dbReference>
<dbReference type="Proteomes" id="UP000274909">
    <property type="component" value="Unassembled WGS sequence"/>
</dbReference>
<dbReference type="PANTHER" id="PTHR43179">
    <property type="entry name" value="RHAMNOSYLTRANSFERASE WBBL"/>
    <property type="match status" value="1"/>
</dbReference>